<dbReference type="SUPFAM" id="SSF56436">
    <property type="entry name" value="C-type lectin-like"/>
    <property type="match status" value="1"/>
</dbReference>
<feature type="region of interest" description="Disordered" evidence="3">
    <location>
        <begin position="18"/>
        <end position="56"/>
    </location>
</feature>
<dbReference type="Gene3D" id="3.10.100.10">
    <property type="entry name" value="Mannose-Binding Protein A, subunit A"/>
    <property type="match status" value="1"/>
</dbReference>
<dbReference type="PROSITE" id="PS50041">
    <property type="entry name" value="C_TYPE_LECTIN_2"/>
    <property type="match status" value="1"/>
</dbReference>
<reference evidence="6 7" key="1">
    <citation type="journal article" date="2021" name="Cell">
        <title>Tracing the genetic footprints of vertebrate landing in non-teleost ray-finned fishes.</title>
        <authorList>
            <person name="Bi X."/>
            <person name="Wang K."/>
            <person name="Yang L."/>
            <person name="Pan H."/>
            <person name="Jiang H."/>
            <person name="Wei Q."/>
            <person name="Fang M."/>
            <person name="Yu H."/>
            <person name="Zhu C."/>
            <person name="Cai Y."/>
            <person name="He Y."/>
            <person name="Gan X."/>
            <person name="Zeng H."/>
            <person name="Yu D."/>
            <person name="Zhu Y."/>
            <person name="Jiang H."/>
            <person name="Qiu Q."/>
            <person name="Yang H."/>
            <person name="Zhang Y.E."/>
            <person name="Wang W."/>
            <person name="Zhu M."/>
            <person name="He S."/>
            <person name="Zhang G."/>
        </authorList>
    </citation>
    <scope>NUCLEOTIDE SEQUENCE [LARGE SCALE GENOMIC DNA]</scope>
    <source>
        <strain evidence="6">Bchr_013</strain>
    </source>
</reference>
<keyword evidence="4" id="KW-1133">Transmembrane helix</keyword>
<evidence type="ECO:0000256" key="3">
    <source>
        <dbReference type="SAM" id="MobiDB-lite"/>
    </source>
</evidence>
<dbReference type="InterPro" id="IPR001304">
    <property type="entry name" value="C-type_lectin-like"/>
</dbReference>
<keyword evidence="2" id="KW-1015">Disulfide bond</keyword>
<dbReference type="Pfam" id="PF00059">
    <property type="entry name" value="Lectin_C"/>
    <property type="match status" value="1"/>
</dbReference>
<dbReference type="InterPro" id="IPR050111">
    <property type="entry name" value="C-type_lectin/snaclec_domain"/>
</dbReference>
<dbReference type="InterPro" id="IPR033989">
    <property type="entry name" value="CD209-like_CTLD"/>
</dbReference>
<proteinExistence type="predicted"/>
<evidence type="ECO:0000313" key="6">
    <source>
        <dbReference type="EMBL" id="KAG2471231.1"/>
    </source>
</evidence>
<dbReference type="EMBL" id="JAATIS010000094">
    <property type="protein sequence ID" value="KAG2471231.1"/>
    <property type="molecule type" value="Genomic_DNA"/>
</dbReference>
<evidence type="ECO:0000256" key="1">
    <source>
        <dbReference type="ARBA" id="ARBA00022734"/>
    </source>
</evidence>
<keyword evidence="1" id="KW-0430">Lectin</keyword>
<keyword evidence="7" id="KW-1185">Reference proteome</keyword>
<protein>
    <submittedName>
        <fullName evidence="6">CL17A protein</fullName>
    </submittedName>
</protein>
<dbReference type="InterPro" id="IPR018378">
    <property type="entry name" value="C-type_lectin_CS"/>
</dbReference>
<accession>A0A8X7XNL3</accession>
<comment type="caution">
    <text evidence="6">The sequence shown here is derived from an EMBL/GenBank/DDBJ whole genome shotgun (WGS) entry which is preliminary data.</text>
</comment>
<organism evidence="6 7">
    <name type="scientific">Polypterus senegalus</name>
    <name type="common">Senegal bichir</name>
    <dbReference type="NCBI Taxonomy" id="55291"/>
    <lineage>
        <taxon>Eukaryota</taxon>
        <taxon>Metazoa</taxon>
        <taxon>Chordata</taxon>
        <taxon>Craniata</taxon>
        <taxon>Vertebrata</taxon>
        <taxon>Euteleostomi</taxon>
        <taxon>Actinopterygii</taxon>
        <taxon>Polypteriformes</taxon>
        <taxon>Polypteridae</taxon>
        <taxon>Polypterus</taxon>
    </lineage>
</organism>
<dbReference type="CDD" id="cd03590">
    <property type="entry name" value="CLECT_DC-SIGN_like"/>
    <property type="match status" value="1"/>
</dbReference>
<feature type="transmembrane region" description="Helical" evidence="4">
    <location>
        <begin position="63"/>
        <end position="85"/>
    </location>
</feature>
<dbReference type="PANTHER" id="PTHR22803">
    <property type="entry name" value="MANNOSE, PHOSPHOLIPASE, LECTIN RECEPTOR RELATED"/>
    <property type="match status" value="1"/>
</dbReference>
<sequence length="210" mass="24253">MAEENIYGNEIFIKMIGSERDPSDANDGDYEHLDQEICEAEDKTEKAEEKPKDVPEKRPRPVWPLYGLHTAGAALWIAVLIVIFFKSYNWFDFGRHKYYFSTERRSWTAARDACVFMFSYLAVINSVDEKNFINNKITEDVWVGLSDLEKEGVWKWISGESVDKSFWGSGEPNNQNEEDCGEIKKGGMLNDIHCTAERRWVCEKNSASSR</sequence>
<dbReference type="PROSITE" id="PS00615">
    <property type="entry name" value="C_TYPE_LECTIN_1"/>
    <property type="match status" value="1"/>
</dbReference>
<evidence type="ECO:0000313" key="7">
    <source>
        <dbReference type="Proteomes" id="UP000886611"/>
    </source>
</evidence>
<gene>
    <name evidence="6" type="primary">Clec17a</name>
    <name evidence="6" type="ORF">GTO96_0005759</name>
</gene>
<feature type="non-terminal residue" evidence="6">
    <location>
        <position position="1"/>
    </location>
</feature>
<feature type="domain" description="C-type lectin" evidence="5">
    <location>
        <begin position="93"/>
        <end position="203"/>
    </location>
</feature>
<evidence type="ECO:0000256" key="4">
    <source>
        <dbReference type="SAM" id="Phobius"/>
    </source>
</evidence>
<dbReference type="GO" id="GO:0030246">
    <property type="term" value="F:carbohydrate binding"/>
    <property type="evidence" value="ECO:0007669"/>
    <property type="project" value="UniProtKB-KW"/>
</dbReference>
<dbReference type="InterPro" id="IPR016186">
    <property type="entry name" value="C-type_lectin-like/link_sf"/>
</dbReference>
<keyword evidence="4" id="KW-0472">Membrane</keyword>
<name>A0A8X7XNL3_POLSE</name>
<evidence type="ECO:0000256" key="2">
    <source>
        <dbReference type="ARBA" id="ARBA00023157"/>
    </source>
</evidence>
<dbReference type="SMART" id="SM00034">
    <property type="entry name" value="CLECT"/>
    <property type="match status" value="1"/>
</dbReference>
<evidence type="ECO:0000259" key="5">
    <source>
        <dbReference type="PROSITE" id="PS50041"/>
    </source>
</evidence>
<dbReference type="InterPro" id="IPR016187">
    <property type="entry name" value="CTDL_fold"/>
</dbReference>
<dbReference type="Proteomes" id="UP000886611">
    <property type="component" value="Unassembled WGS sequence"/>
</dbReference>
<feature type="non-terminal residue" evidence="6">
    <location>
        <position position="210"/>
    </location>
</feature>
<dbReference type="AlphaFoldDB" id="A0A8X7XNL3"/>
<keyword evidence="4" id="KW-0812">Transmembrane</keyword>